<gene>
    <name evidence="5" type="ORF">CAE01nite_28390</name>
</gene>
<comment type="caution">
    <text evidence="5">The sequence shown here is derived from an EMBL/GenBank/DDBJ whole genome shotgun (WGS) entry which is preliminary data.</text>
</comment>
<evidence type="ECO:0000313" key="6">
    <source>
        <dbReference type="Proteomes" id="UP000321181"/>
    </source>
</evidence>
<dbReference type="CDD" id="cd06279">
    <property type="entry name" value="PBP1_LacI-like"/>
    <property type="match status" value="1"/>
</dbReference>
<dbReference type="PANTHER" id="PTHR30146">
    <property type="entry name" value="LACI-RELATED TRANSCRIPTIONAL REPRESSOR"/>
    <property type="match status" value="1"/>
</dbReference>
<dbReference type="EMBL" id="BJYY01000018">
    <property type="protein sequence ID" value="GEO35114.1"/>
    <property type="molecule type" value="Genomic_DNA"/>
</dbReference>
<dbReference type="InterPro" id="IPR028082">
    <property type="entry name" value="Peripla_BP_I"/>
</dbReference>
<dbReference type="PROSITE" id="PS50932">
    <property type="entry name" value="HTH_LACI_2"/>
    <property type="match status" value="1"/>
</dbReference>
<evidence type="ECO:0000259" key="4">
    <source>
        <dbReference type="PROSITE" id="PS50932"/>
    </source>
</evidence>
<dbReference type="Proteomes" id="UP000321181">
    <property type="component" value="Unassembled WGS sequence"/>
</dbReference>
<dbReference type="GO" id="GO:0000976">
    <property type="term" value="F:transcription cis-regulatory region binding"/>
    <property type="evidence" value="ECO:0007669"/>
    <property type="project" value="TreeGrafter"/>
</dbReference>
<evidence type="ECO:0000256" key="2">
    <source>
        <dbReference type="ARBA" id="ARBA00023125"/>
    </source>
</evidence>
<evidence type="ECO:0000313" key="5">
    <source>
        <dbReference type="EMBL" id="GEO35114.1"/>
    </source>
</evidence>
<dbReference type="Gene3D" id="1.10.260.40">
    <property type="entry name" value="lambda repressor-like DNA-binding domains"/>
    <property type="match status" value="1"/>
</dbReference>
<name>A0A512DF54_9CELL</name>
<accession>A0A512DF54</accession>
<dbReference type="SUPFAM" id="SSF47413">
    <property type="entry name" value="lambda repressor-like DNA-binding domains"/>
    <property type="match status" value="1"/>
</dbReference>
<keyword evidence="1" id="KW-0805">Transcription regulation</keyword>
<dbReference type="InterPro" id="IPR046335">
    <property type="entry name" value="LacI/GalR-like_sensor"/>
</dbReference>
<dbReference type="Gene3D" id="3.40.50.2300">
    <property type="match status" value="2"/>
</dbReference>
<dbReference type="InterPro" id="IPR000843">
    <property type="entry name" value="HTH_LacI"/>
</dbReference>
<dbReference type="Pfam" id="PF13377">
    <property type="entry name" value="Peripla_BP_3"/>
    <property type="match status" value="1"/>
</dbReference>
<dbReference type="SUPFAM" id="SSF53822">
    <property type="entry name" value="Periplasmic binding protein-like I"/>
    <property type="match status" value="1"/>
</dbReference>
<evidence type="ECO:0000256" key="1">
    <source>
        <dbReference type="ARBA" id="ARBA00023015"/>
    </source>
</evidence>
<keyword evidence="2" id="KW-0238">DNA-binding</keyword>
<organism evidence="5 6">
    <name type="scientific">Cellulomonas aerilata</name>
    <dbReference type="NCBI Taxonomy" id="515326"/>
    <lineage>
        <taxon>Bacteria</taxon>
        <taxon>Bacillati</taxon>
        <taxon>Actinomycetota</taxon>
        <taxon>Actinomycetes</taxon>
        <taxon>Micrococcales</taxon>
        <taxon>Cellulomonadaceae</taxon>
        <taxon>Cellulomonas</taxon>
    </lineage>
</organism>
<reference evidence="5 6" key="1">
    <citation type="submission" date="2019-07" db="EMBL/GenBank/DDBJ databases">
        <title>Whole genome shotgun sequence of Cellulomonas aerilata NBRC 106308.</title>
        <authorList>
            <person name="Hosoyama A."/>
            <person name="Uohara A."/>
            <person name="Ohji S."/>
            <person name="Ichikawa N."/>
        </authorList>
    </citation>
    <scope>NUCLEOTIDE SEQUENCE [LARGE SCALE GENOMIC DNA]</scope>
    <source>
        <strain evidence="5 6">NBRC 106308</strain>
    </source>
</reference>
<dbReference type="SMART" id="SM00354">
    <property type="entry name" value="HTH_LACI"/>
    <property type="match status" value="1"/>
</dbReference>
<feature type="domain" description="HTH lacI-type" evidence="4">
    <location>
        <begin position="4"/>
        <end position="59"/>
    </location>
</feature>
<dbReference type="CDD" id="cd01392">
    <property type="entry name" value="HTH_LacI"/>
    <property type="match status" value="1"/>
</dbReference>
<dbReference type="GO" id="GO:0003700">
    <property type="term" value="F:DNA-binding transcription factor activity"/>
    <property type="evidence" value="ECO:0007669"/>
    <property type="project" value="TreeGrafter"/>
</dbReference>
<keyword evidence="3" id="KW-0804">Transcription</keyword>
<dbReference type="InterPro" id="IPR010982">
    <property type="entry name" value="Lambda_DNA-bd_dom_sf"/>
</dbReference>
<dbReference type="PANTHER" id="PTHR30146:SF138">
    <property type="entry name" value="TRANSCRIPTIONAL REGULATORY PROTEIN"/>
    <property type="match status" value="1"/>
</dbReference>
<evidence type="ECO:0000256" key="3">
    <source>
        <dbReference type="ARBA" id="ARBA00023163"/>
    </source>
</evidence>
<sequence>MSRVTLQTLADELGVSRATVSNAFGRPDQLSAALRERILAKAEELGFAGPDPVGRGLRRGRVGAVGVLLDQGLSYAFSDPATVMYLDGLAQELQASGFGLLMHAGTGAGDDVALVRSALVDAWVVASLPAGHPAVRAAQAHRRPMVVFDQPDLDGVPTVGLEDATGAALATRHLLDQGHRRFGVLTMALQADGRQGVADPARQRRATYAAMARRLAGVRAEVSACGLDWSDVVVIECATNTVDTGALATWELLDRAERPSAVVAFSDQLAIGALLTARELGIAVPHDLSVVGFDDTPPAAAADPPLTTVSQPLHERGRAAGVLVRELVQGLEVQAPAPFPVELVVRGSTARVAG</sequence>
<proteinExistence type="predicted"/>
<dbReference type="AlphaFoldDB" id="A0A512DF54"/>
<keyword evidence="6" id="KW-1185">Reference proteome</keyword>
<protein>
    <submittedName>
        <fullName evidence="5">Transcriptional regulator</fullName>
    </submittedName>
</protein>